<dbReference type="PRINTS" id="PR00385">
    <property type="entry name" value="P450"/>
</dbReference>
<dbReference type="InterPro" id="IPR001128">
    <property type="entry name" value="Cyt_P450"/>
</dbReference>
<evidence type="ECO:0000256" key="2">
    <source>
        <dbReference type="ARBA" id="ARBA00022692"/>
    </source>
</evidence>
<comment type="similarity">
    <text evidence="7">Belongs to the cytochrome P450 family.</text>
</comment>
<dbReference type="PRINTS" id="PR00463">
    <property type="entry name" value="EP450I"/>
</dbReference>
<keyword evidence="6 7" id="KW-0408">Iron</keyword>
<evidence type="ECO:0000313" key="9">
    <source>
        <dbReference type="EMBL" id="KMZ69523.1"/>
    </source>
</evidence>
<evidence type="ECO:0000313" key="10">
    <source>
        <dbReference type="Proteomes" id="UP000036987"/>
    </source>
</evidence>
<comment type="subcellular location">
    <subcellularLocation>
        <location evidence="1">Membrane</location>
        <topology evidence="1">Single-pass membrane protein</topology>
    </subcellularLocation>
</comment>
<dbReference type="PROSITE" id="PS00086">
    <property type="entry name" value="CYTOCHROME_P450"/>
    <property type="match status" value="1"/>
</dbReference>
<keyword evidence="7" id="KW-0560">Oxidoreductase</keyword>
<evidence type="ECO:0000256" key="4">
    <source>
        <dbReference type="ARBA" id="ARBA00022989"/>
    </source>
</evidence>
<accession>A0A0K9PKD3</accession>
<dbReference type="PANTHER" id="PTHR24298">
    <property type="entry name" value="FLAVONOID 3'-MONOOXYGENASE-RELATED"/>
    <property type="match status" value="1"/>
</dbReference>
<dbReference type="GO" id="GO:0016020">
    <property type="term" value="C:membrane"/>
    <property type="evidence" value="ECO:0000318"/>
    <property type="project" value="GO_Central"/>
</dbReference>
<dbReference type="EMBL" id="LFYR01000759">
    <property type="protein sequence ID" value="KMZ69523.1"/>
    <property type="molecule type" value="Genomic_DNA"/>
</dbReference>
<gene>
    <name evidence="9" type="ORF">ZOSMA_210G00100</name>
</gene>
<dbReference type="GO" id="GO:0020037">
    <property type="term" value="F:heme binding"/>
    <property type="evidence" value="ECO:0007669"/>
    <property type="project" value="InterPro"/>
</dbReference>
<feature type="binding site" description="axial binding residue" evidence="6">
    <location>
        <position position="460"/>
    </location>
    <ligand>
        <name>heme</name>
        <dbReference type="ChEBI" id="CHEBI:30413"/>
    </ligand>
    <ligandPart>
        <name>Fe</name>
        <dbReference type="ChEBI" id="CHEBI:18248"/>
    </ligandPart>
</feature>
<dbReference type="InterPro" id="IPR051103">
    <property type="entry name" value="Plant_metabolite_P450s"/>
</dbReference>
<name>A0A0K9PKD3_ZOSMR</name>
<keyword evidence="4 8" id="KW-1133">Transmembrane helix</keyword>
<feature type="transmembrane region" description="Helical" evidence="8">
    <location>
        <begin position="6"/>
        <end position="24"/>
    </location>
</feature>
<keyword evidence="10" id="KW-1185">Reference proteome</keyword>
<evidence type="ECO:0000256" key="5">
    <source>
        <dbReference type="ARBA" id="ARBA00023136"/>
    </source>
</evidence>
<organism evidence="9 10">
    <name type="scientific">Zostera marina</name>
    <name type="common">Eelgrass</name>
    <dbReference type="NCBI Taxonomy" id="29655"/>
    <lineage>
        <taxon>Eukaryota</taxon>
        <taxon>Viridiplantae</taxon>
        <taxon>Streptophyta</taxon>
        <taxon>Embryophyta</taxon>
        <taxon>Tracheophyta</taxon>
        <taxon>Spermatophyta</taxon>
        <taxon>Magnoliopsida</taxon>
        <taxon>Liliopsida</taxon>
        <taxon>Zosteraceae</taxon>
        <taxon>Zostera</taxon>
    </lineage>
</organism>
<evidence type="ECO:0000256" key="8">
    <source>
        <dbReference type="SAM" id="Phobius"/>
    </source>
</evidence>
<dbReference type="GO" id="GO:0005506">
    <property type="term" value="F:iron ion binding"/>
    <property type="evidence" value="ECO:0007669"/>
    <property type="project" value="InterPro"/>
</dbReference>
<evidence type="ECO:0008006" key="11">
    <source>
        <dbReference type="Google" id="ProtNLM"/>
    </source>
</evidence>
<keyword evidence="2 8" id="KW-0812">Transmembrane</keyword>
<keyword evidence="7" id="KW-0503">Monooxygenase</keyword>
<dbReference type="PANTHER" id="PTHR24298:SF800">
    <property type="entry name" value="CYTOCHROME P450 89A2-RELATED"/>
    <property type="match status" value="1"/>
</dbReference>
<comment type="cofactor">
    <cofactor evidence="6">
        <name>heme</name>
        <dbReference type="ChEBI" id="CHEBI:30413"/>
    </cofactor>
</comment>
<dbReference type="CDD" id="cd11075">
    <property type="entry name" value="CYP77_89"/>
    <property type="match status" value="1"/>
</dbReference>
<protein>
    <recommendedName>
        <fullName evidence="11">Cytochrome P450</fullName>
    </recommendedName>
</protein>
<keyword evidence="3 6" id="KW-0479">Metal-binding</keyword>
<dbReference type="OMA" id="WLLHIAR"/>
<dbReference type="InterPro" id="IPR002401">
    <property type="entry name" value="Cyt_P450_E_grp-I"/>
</dbReference>
<dbReference type="Pfam" id="PF00067">
    <property type="entry name" value="p450"/>
    <property type="match status" value="1"/>
</dbReference>
<keyword evidence="5 8" id="KW-0472">Membrane</keyword>
<proteinExistence type="inferred from homology"/>
<evidence type="ECO:0000256" key="3">
    <source>
        <dbReference type="ARBA" id="ARBA00022723"/>
    </source>
</evidence>
<keyword evidence="6 7" id="KW-0349">Heme</keyword>
<dbReference type="OrthoDB" id="1055148at2759"/>
<dbReference type="InterPro" id="IPR017972">
    <property type="entry name" value="Cyt_P450_CS"/>
</dbReference>
<dbReference type="GO" id="GO:0016709">
    <property type="term" value="F:oxidoreductase activity, acting on paired donors, with incorporation or reduction of molecular oxygen, NAD(P)H as one donor, and incorporation of one atom of oxygen"/>
    <property type="evidence" value="ECO:0000318"/>
    <property type="project" value="GO_Central"/>
</dbReference>
<dbReference type="STRING" id="29655.A0A0K9PKD3"/>
<sequence>MENHLWSLVVFGLPFLLGSLYLLLSSWNQSRRRRHRLLPGPTAYPMIGNLFWLWKSHGDLETIVRGLKHKYGDIITLQFGRLPTIIVSNRILAHKFLIDHDAIFASRVSSAAGVHLMRDNRFLISSSKYGPVWRLLRGNLVSGIFHPSRSNIYLEARKWAVGIALDTIKKKSDGGEEVVVVMEVFRLAMFRFLSLMCFGKKLDDNTLKEIEIAQREFIMYFGKLKLFSFFPKKMIPYLFPQRLNKIMELRSRMMEIFQPLINSRRAKKITTENCLDLEYCYMDSLVDLEFPVGCFDDGSSSRTKLNDDEIIGLCIEFLTNGIDTTSTMLQWIMANLVKHQHIQHKLFQEIKTVGAGVEEIQDEHLQQMPYLKAVVMEGLRRHPPGYFILGHAVTQDIVVDGYFIPENAAIVFFVEDIGMDDRVWKDPHDFNPERFLEEEIDLTCKREIKMMPFGAGRRICPALRLSLLYLQYFVANLIGTFQWNQIDGEEIDLSPKKKITLDMKTPLRSRVTMHKS</sequence>
<dbReference type="Proteomes" id="UP000036987">
    <property type="component" value="Unassembled WGS sequence"/>
</dbReference>
<comment type="caution">
    <text evidence="9">The sequence shown here is derived from an EMBL/GenBank/DDBJ whole genome shotgun (WGS) entry which is preliminary data.</text>
</comment>
<dbReference type="SUPFAM" id="SSF48264">
    <property type="entry name" value="Cytochrome P450"/>
    <property type="match status" value="1"/>
</dbReference>
<dbReference type="Gene3D" id="1.10.630.10">
    <property type="entry name" value="Cytochrome P450"/>
    <property type="match status" value="1"/>
</dbReference>
<evidence type="ECO:0000256" key="7">
    <source>
        <dbReference type="RuleBase" id="RU000461"/>
    </source>
</evidence>
<evidence type="ECO:0000256" key="1">
    <source>
        <dbReference type="ARBA" id="ARBA00004167"/>
    </source>
</evidence>
<dbReference type="InterPro" id="IPR036396">
    <property type="entry name" value="Cyt_P450_sf"/>
</dbReference>
<evidence type="ECO:0000256" key="6">
    <source>
        <dbReference type="PIRSR" id="PIRSR602401-1"/>
    </source>
</evidence>
<reference evidence="10" key="1">
    <citation type="journal article" date="2016" name="Nature">
        <title>The genome of the seagrass Zostera marina reveals angiosperm adaptation to the sea.</title>
        <authorList>
            <person name="Olsen J.L."/>
            <person name="Rouze P."/>
            <person name="Verhelst B."/>
            <person name="Lin Y.-C."/>
            <person name="Bayer T."/>
            <person name="Collen J."/>
            <person name="Dattolo E."/>
            <person name="De Paoli E."/>
            <person name="Dittami S."/>
            <person name="Maumus F."/>
            <person name="Michel G."/>
            <person name="Kersting A."/>
            <person name="Lauritano C."/>
            <person name="Lohaus R."/>
            <person name="Toepel M."/>
            <person name="Tonon T."/>
            <person name="Vanneste K."/>
            <person name="Amirebrahimi M."/>
            <person name="Brakel J."/>
            <person name="Bostroem C."/>
            <person name="Chovatia M."/>
            <person name="Grimwood J."/>
            <person name="Jenkins J.W."/>
            <person name="Jueterbock A."/>
            <person name="Mraz A."/>
            <person name="Stam W.T."/>
            <person name="Tice H."/>
            <person name="Bornberg-Bauer E."/>
            <person name="Green P.J."/>
            <person name="Pearson G.A."/>
            <person name="Procaccini G."/>
            <person name="Duarte C.M."/>
            <person name="Schmutz J."/>
            <person name="Reusch T.B.H."/>
            <person name="Van de Peer Y."/>
        </authorList>
    </citation>
    <scope>NUCLEOTIDE SEQUENCE [LARGE SCALE GENOMIC DNA]</scope>
    <source>
        <strain evidence="10">cv. Finnish</strain>
    </source>
</reference>
<dbReference type="AlphaFoldDB" id="A0A0K9PKD3"/>